<organism evidence="2">
    <name type="scientific">Anguilla anguilla</name>
    <name type="common">European freshwater eel</name>
    <name type="synonym">Muraena anguilla</name>
    <dbReference type="NCBI Taxonomy" id="7936"/>
    <lineage>
        <taxon>Eukaryota</taxon>
        <taxon>Metazoa</taxon>
        <taxon>Chordata</taxon>
        <taxon>Craniata</taxon>
        <taxon>Vertebrata</taxon>
        <taxon>Euteleostomi</taxon>
        <taxon>Actinopterygii</taxon>
        <taxon>Neopterygii</taxon>
        <taxon>Teleostei</taxon>
        <taxon>Anguilliformes</taxon>
        <taxon>Anguillidae</taxon>
        <taxon>Anguilla</taxon>
    </lineage>
</organism>
<feature type="region of interest" description="Disordered" evidence="1">
    <location>
        <begin position="1"/>
        <end position="46"/>
    </location>
</feature>
<sequence>MLAGAPLEPPATPVVTPTAAPSPSLKWRSRPWLTTSAGTSPPSRPI</sequence>
<feature type="compositionally biased region" description="Low complexity" evidence="1">
    <location>
        <begin position="13"/>
        <end position="24"/>
    </location>
</feature>
<protein>
    <submittedName>
        <fullName evidence="2">Uncharacterized protein</fullName>
    </submittedName>
</protein>
<evidence type="ECO:0000256" key="1">
    <source>
        <dbReference type="SAM" id="MobiDB-lite"/>
    </source>
</evidence>
<dbReference type="AlphaFoldDB" id="A0A0E9VYZ6"/>
<reference evidence="2" key="2">
    <citation type="journal article" date="2015" name="Fish Shellfish Immunol.">
        <title>Early steps in the European eel (Anguilla anguilla)-Vibrio vulnificus interaction in the gills: Role of the RtxA13 toxin.</title>
        <authorList>
            <person name="Callol A."/>
            <person name="Pajuelo D."/>
            <person name="Ebbesson L."/>
            <person name="Teles M."/>
            <person name="MacKenzie S."/>
            <person name="Amaro C."/>
        </authorList>
    </citation>
    <scope>NUCLEOTIDE SEQUENCE</scope>
</reference>
<reference evidence="2" key="1">
    <citation type="submission" date="2014-11" db="EMBL/GenBank/DDBJ databases">
        <authorList>
            <person name="Amaro Gonzalez C."/>
        </authorList>
    </citation>
    <scope>NUCLEOTIDE SEQUENCE</scope>
</reference>
<proteinExistence type="predicted"/>
<feature type="compositionally biased region" description="Polar residues" evidence="1">
    <location>
        <begin position="32"/>
        <end position="46"/>
    </location>
</feature>
<name>A0A0E9VYZ6_ANGAN</name>
<evidence type="ECO:0000313" key="2">
    <source>
        <dbReference type="EMBL" id="JAH83302.1"/>
    </source>
</evidence>
<dbReference type="EMBL" id="GBXM01025275">
    <property type="protein sequence ID" value="JAH83302.1"/>
    <property type="molecule type" value="Transcribed_RNA"/>
</dbReference>
<accession>A0A0E9VYZ6</accession>